<dbReference type="GO" id="GO:0009451">
    <property type="term" value="P:RNA modification"/>
    <property type="evidence" value="ECO:0007669"/>
    <property type="project" value="InterPro"/>
</dbReference>
<feature type="repeat" description="PPR" evidence="2">
    <location>
        <begin position="122"/>
        <end position="157"/>
    </location>
</feature>
<evidence type="ECO:0000256" key="1">
    <source>
        <dbReference type="ARBA" id="ARBA00022737"/>
    </source>
</evidence>
<dbReference type="Proteomes" id="UP000233837">
    <property type="component" value="Unassembled WGS sequence"/>
</dbReference>
<accession>A0A2I0X3D7</accession>
<dbReference type="Pfam" id="PF01535">
    <property type="entry name" value="PPR"/>
    <property type="match status" value="1"/>
</dbReference>
<gene>
    <name evidence="3" type="primary">PCMP-H28</name>
    <name evidence="3" type="ORF">MA16_Dca005425</name>
</gene>
<dbReference type="Gene3D" id="1.25.40.10">
    <property type="entry name" value="Tetratricopeptide repeat domain"/>
    <property type="match status" value="3"/>
</dbReference>
<dbReference type="InterPro" id="IPR046960">
    <property type="entry name" value="PPR_At4g14850-like_plant"/>
</dbReference>
<keyword evidence="1" id="KW-0677">Repeat</keyword>
<dbReference type="OrthoDB" id="185373at2759"/>
<protein>
    <submittedName>
        <fullName evidence="3">Pentatricopeptide repeat-containing protein</fullName>
    </submittedName>
</protein>
<evidence type="ECO:0000313" key="3">
    <source>
        <dbReference type="EMBL" id="PKU82420.1"/>
    </source>
</evidence>
<organism evidence="3 4">
    <name type="scientific">Dendrobium catenatum</name>
    <dbReference type="NCBI Taxonomy" id="906689"/>
    <lineage>
        <taxon>Eukaryota</taxon>
        <taxon>Viridiplantae</taxon>
        <taxon>Streptophyta</taxon>
        <taxon>Embryophyta</taxon>
        <taxon>Tracheophyta</taxon>
        <taxon>Spermatophyta</taxon>
        <taxon>Magnoliopsida</taxon>
        <taxon>Liliopsida</taxon>
        <taxon>Asparagales</taxon>
        <taxon>Orchidaceae</taxon>
        <taxon>Epidendroideae</taxon>
        <taxon>Malaxideae</taxon>
        <taxon>Dendrobiinae</taxon>
        <taxon>Dendrobium</taxon>
    </lineage>
</organism>
<feature type="repeat" description="PPR" evidence="2">
    <location>
        <begin position="224"/>
        <end position="258"/>
    </location>
</feature>
<dbReference type="PROSITE" id="PS51375">
    <property type="entry name" value="PPR"/>
    <property type="match status" value="3"/>
</dbReference>
<dbReference type="FunFam" id="1.25.40.10:FF:000184">
    <property type="entry name" value="Pentatricopeptide repeat-containing protein, chloroplastic"/>
    <property type="match status" value="1"/>
</dbReference>
<keyword evidence="4" id="KW-1185">Reference proteome</keyword>
<reference evidence="3 4" key="1">
    <citation type="journal article" date="2016" name="Sci. Rep.">
        <title>The Dendrobium catenatum Lindl. genome sequence provides insights into polysaccharide synthase, floral development and adaptive evolution.</title>
        <authorList>
            <person name="Zhang G.Q."/>
            <person name="Xu Q."/>
            <person name="Bian C."/>
            <person name="Tsai W.C."/>
            <person name="Yeh C.M."/>
            <person name="Liu K.W."/>
            <person name="Yoshida K."/>
            <person name="Zhang L.S."/>
            <person name="Chang S.B."/>
            <person name="Chen F."/>
            <person name="Shi Y."/>
            <person name="Su Y.Y."/>
            <person name="Zhang Y.Q."/>
            <person name="Chen L.J."/>
            <person name="Yin Y."/>
            <person name="Lin M."/>
            <person name="Huang H."/>
            <person name="Deng H."/>
            <person name="Wang Z.W."/>
            <person name="Zhu S.L."/>
            <person name="Zhao X."/>
            <person name="Deng C."/>
            <person name="Niu S.C."/>
            <person name="Huang J."/>
            <person name="Wang M."/>
            <person name="Liu G.H."/>
            <person name="Yang H.J."/>
            <person name="Xiao X.J."/>
            <person name="Hsiao Y.Y."/>
            <person name="Wu W.L."/>
            <person name="Chen Y.Y."/>
            <person name="Mitsuda N."/>
            <person name="Ohme-Takagi M."/>
            <person name="Luo Y.B."/>
            <person name="Van de Peer Y."/>
            <person name="Liu Z.J."/>
        </authorList>
    </citation>
    <scope>NUCLEOTIDE SEQUENCE [LARGE SCALE GENOMIC DNA]</scope>
    <source>
        <tissue evidence="3">The whole plant</tissue>
    </source>
</reference>
<feature type="repeat" description="PPR" evidence="2">
    <location>
        <begin position="327"/>
        <end position="361"/>
    </location>
</feature>
<dbReference type="InterPro" id="IPR011990">
    <property type="entry name" value="TPR-like_helical_dom_sf"/>
</dbReference>
<dbReference type="InterPro" id="IPR002885">
    <property type="entry name" value="PPR_rpt"/>
</dbReference>
<dbReference type="NCBIfam" id="TIGR00756">
    <property type="entry name" value="PPR"/>
    <property type="match status" value="5"/>
</dbReference>
<dbReference type="AlphaFoldDB" id="A0A2I0X3D7"/>
<evidence type="ECO:0000256" key="2">
    <source>
        <dbReference type="PROSITE-ProRule" id="PRU00708"/>
    </source>
</evidence>
<dbReference type="PANTHER" id="PTHR47926:SF411">
    <property type="entry name" value="PENTATRICOPEPTIDE REPEAT-CONTAINING PROTEIN"/>
    <property type="match status" value="1"/>
</dbReference>
<dbReference type="FunFam" id="1.25.40.10:FF:000344">
    <property type="entry name" value="Pentatricopeptide repeat-containing protein"/>
    <property type="match status" value="1"/>
</dbReference>
<proteinExistence type="predicted"/>
<evidence type="ECO:0000313" key="4">
    <source>
        <dbReference type="Proteomes" id="UP000233837"/>
    </source>
</evidence>
<dbReference type="Pfam" id="PF13041">
    <property type="entry name" value="PPR_2"/>
    <property type="match status" value="3"/>
</dbReference>
<dbReference type="GO" id="GO:0003723">
    <property type="term" value="F:RNA binding"/>
    <property type="evidence" value="ECO:0007669"/>
    <property type="project" value="InterPro"/>
</dbReference>
<reference evidence="3 4" key="2">
    <citation type="journal article" date="2017" name="Nature">
        <title>The Apostasia genome and the evolution of orchids.</title>
        <authorList>
            <person name="Zhang G.Q."/>
            <person name="Liu K.W."/>
            <person name="Li Z."/>
            <person name="Lohaus R."/>
            <person name="Hsiao Y.Y."/>
            <person name="Niu S.C."/>
            <person name="Wang J.Y."/>
            <person name="Lin Y.C."/>
            <person name="Xu Q."/>
            <person name="Chen L.J."/>
            <person name="Yoshida K."/>
            <person name="Fujiwara S."/>
            <person name="Wang Z.W."/>
            <person name="Zhang Y.Q."/>
            <person name="Mitsuda N."/>
            <person name="Wang M."/>
            <person name="Liu G.H."/>
            <person name="Pecoraro L."/>
            <person name="Huang H.X."/>
            <person name="Xiao X.J."/>
            <person name="Lin M."/>
            <person name="Wu X.Y."/>
            <person name="Wu W.L."/>
            <person name="Chen Y.Y."/>
            <person name="Chang S.B."/>
            <person name="Sakamoto S."/>
            <person name="Ohme-Takagi M."/>
            <person name="Yagi M."/>
            <person name="Zeng S.J."/>
            <person name="Shen C.Y."/>
            <person name="Yeh C.M."/>
            <person name="Luo Y.B."/>
            <person name="Tsai W.C."/>
            <person name="Van de Peer Y."/>
            <person name="Liu Z.J."/>
        </authorList>
    </citation>
    <scope>NUCLEOTIDE SEQUENCE [LARGE SCALE GENOMIC DNA]</scope>
    <source>
        <tissue evidence="3">The whole plant</tissue>
    </source>
</reference>
<dbReference type="PANTHER" id="PTHR47926">
    <property type="entry name" value="PENTATRICOPEPTIDE REPEAT-CONTAINING PROTEIN"/>
    <property type="match status" value="1"/>
</dbReference>
<sequence length="542" mass="59983">MRGHLSAAEVRLLPLRRQASSIARSQWHFYSSASTIIGGSDDHQQDPPWAASNHLFHKHPRLFSLERCNSLHCLNPILAYTIVSGLFRNAFVASRILHSTITIPPRNPSIAFSIFSQISRPNVFSWNAMIKALASTSASSHGAISLFVEMRRKGVSPDKYTLPFLLMSFTSIEDLNKGRLIHASSFVFGYESNLFAQTRILSMYMDCGDPVNAQQLFDEMPSRDVVTWTSVISNLSRQGCHEQALAVFNKMRDDDSVIRPNTATMVSAMSACSSLGSLNHTKNLHACLVKTGFEDHVFSKNSLIDAYAKSGSIACAHQVFDRITERDLQSWTTMIMGLALNGHGQDAIFLFSQMLRDGLLPDSTTFIAVLSACSHAGLVNEGIEIFESMEGDFGISPELMHYGCMVDLFARAGHLYRSYEFISSMPMEPNLEIWGSLLSACSVHGDLELGELISRRIDSSTRQCRGGASVILSNLYANSGQWQDVMVIRRGRRGDGGKPPGRSWIDVRGVVQEFVVGDRLHPLAKKIEWVLNGLAKAMEGVL</sequence>
<dbReference type="EMBL" id="KZ502191">
    <property type="protein sequence ID" value="PKU82420.1"/>
    <property type="molecule type" value="Genomic_DNA"/>
</dbReference>
<name>A0A2I0X3D7_9ASPA</name>